<accession>A0A2P5DCA7</accession>
<dbReference type="Proteomes" id="UP000237000">
    <property type="component" value="Unassembled WGS sequence"/>
</dbReference>
<gene>
    <name evidence="1" type="ORF">TorRG33x02_255680</name>
</gene>
<dbReference type="AlphaFoldDB" id="A0A2P5DCA7"/>
<dbReference type="PANTHER" id="PTHR28052">
    <property type="entry name" value="UPF0545 PROTEIN C22ORF39"/>
    <property type="match status" value="1"/>
</dbReference>
<keyword evidence="2" id="KW-1185">Reference proteome</keyword>
<dbReference type="InterPro" id="IPR021475">
    <property type="entry name" value="Pants/Emi1-like"/>
</dbReference>
<dbReference type="InParanoid" id="A0A2P5DCA7"/>
<evidence type="ECO:0000313" key="1">
    <source>
        <dbReference type="EMBL" id="PON70880.1"/>
    </source>
</evidence>
<protein>
    <submittedName>
        <fullName evidence="1">Uncharacterized protein</fullName>
    </submittedName>
</protein>
<name>A0A2P5DCA7_TREOI</name>
<organism evidence="1 2">
    <name type="scientific">Trema orientale</name>
    <name type="common">Charcoal tree</name>
    <name type="synonym">Celtis orientalis</name>
    <dbReference type="NCBI Taxonomy" id="63057"/>
    <lineage>
        <taxon>Eukaryota</taxon>
        <taxon>Viridiplantae</taxon>
        <taxon>Streptophyta</taxon>
        <taxon>Embryophyta</taxon>
        <taxon>Tracheophyta</taxon>
        <taxon>Spermatophyta</taxon>
        <taxon>Magnoliopsida</taxon>
        <taxon>eudicotyledons</taxon>
        <taxon>Gunneridae</taxon>
        <taxon>Pentapetalae</taxon>
        <taxon>rosids</taxon>
        <taxon>fabids</taxon>
        <taxon>Rosales</taxon>
        <taxon>Cannabaceae</taxon>
        <taxon>Trema</taxon>
    </lineage>
</organism>
<dbReference type="EMBL" id="JXTC01000280">
    <property type="protein sequence ID" value="PON70880.1"/>
    <property type="molecule type" value="Genomic_DNA"/>
</dbReference>
<proteinExistence type="predicted"/>
<sequence>MSSEKKEGPGTGTVRRLSCSACFDALWFCYSPVHQMQQYYRLGTLDNCSPKWSAFIDCLTLKTKSASHVQIVTNDSVECGIGCSIHCRFVTIAMKAIKRVEFNPTQVSSQLGSARVSCIPSFQEILGTREKTKPHIWSLRTPEEASSYWREIFGHLDDVE</sequence>
<dbReference type="OrthoDB" id="2017405at2759"/>
<dbReference type="FunCoup" id="A0A2P5DCA7">
    <property type="interactions" value="638"/>
</dbReference>
<evidence type="ECO:0000313" key="2">
    <source>
        <dbReference type="Proteomes" id="UP000237000"/>
    </source>
</evidence>
<dbReference type="PANTHER" id="PTHR28052:SF1">
    <property type="entry name" value="UPF0545 PROTEIN C22ORF39"/>
    <property type="match status" value="1"/>
</dbReference>
<reference evidence="2" key="1">
    <citation type="submission" date="2016-06" db="EMBL/GenBank/DDBJ databases">
        <title>Parallel loss of symbiosis genes in relatives of nitrogen-fixing non-legume Parasponia.</title>
        <authorList>
            <person name="Van Velzen R."/>
            <person name="Holmer R."/>
            <person name="Bu F."/>
            <person name="Rutten L."/>
            <person name="Van Zeijl A."/>
            <person name="Liu W."/>
            <person name="Santuari L."/>
            <person name="Cao Q."/>
            <person name="Sharma T."/>
            <person name="Shen D."/>
            <person name="Roswanjaya Y."/>
            <person name="Wardhani T."/>
            <person name="Kalhor M.S."/>
            <person name="Jansen J."/>
            <person name="Van den Hoogen J."/>
            <person name="Gungor B."/>
            <person name="Hartog M."/>
            <person name="Hontelez J."/>
            <person name="Verver J."/>
            <person name="Yang W.-C."/>
            <person name="Schijlen E."/>
            <person name="Repin R."/>
            <person name="Schilthuizen M."/>
            <person name="Schranz E."/>
            <person name="Heidstra R."/>
            <person name="Miyata K."/>
            <person name="Fedorova E."/>
            <person name="Kohlen W."/>
            <person name="Bisseling T."/>
            <person name="Smit S."/>
            <person name="Geurts R."/>
        </authorList>
    </citation>
    <scope>NUCLEOTIDE SEQUENCE [LARGE SCALE GENOMIC DNA]</scope>
    <source>
        <strain evidence="2">cv. RG33-2</strain>
    </source>
</reference>
<comment type="caution">
    <text evidence="1">The sequence shown here is derived from an EMBL/GenBank/DDBJ whole genome shotgun (WGS) entry which is preliminary data.</text>
</comment>
<dbReference type="Pfam" id="PF11326">
    <property type="entry name" value="PANTS-like"/>
    <property type="match status" value="1"/>
</dbReference>